<reference evidence="7" key="1">
    <citation type="submission" date="2021-06" db="EMBL/GenBank/DDBJ databases">
        <authorList>
            <person name="Kallberg Y."/>
            <person name="Tangrot J."/>
            <person name="Rosling A."/>
        </authorList>
    </citation>
    <scope>NUCLEOTIDE SEQUENCE</scope>
    <source>
        <strain evidence="7">CL551</strain>
    </source>
</reference>
<evidence type="ECO:0000256" key="3">
    <source>
        <dbReference type="ARBA" id="ARBA00022989"/>
    </source>
</evidence>
<dbReference type="Pfam" id="PF03151">
    <property type="entry name" value="TPT"/>
    <property type="match status" value="1"/>
</dbReference>
<keyword evidence="4 5" id="KW-0472">Membrane</keyword>
<dbReference type="Proteomes" id="UP000789342">
    <property type="component" value="Unassembled WGS sequence"/>
</dbReference>
<evidence type="ECO:0000259" key="6">
    <source>
        <dbReference type="Pfam" id="PF03151"/>
    </source>
</evidence>
<gene>
    <name evidence="7" type="ORF">AMORRO_LOCUS10850</name>
</gene>
<keyword evidence="3 5" id="KW-1133">Transmembrane helix</keyword>
<feature type="transmembrane region" description="Helical" evidence="5">
    <location>
        <begin position="115"/>
        <end position="136"/>
    </location>
</feature>
<dbReference type="InterPro" id="IPR050186">
    <property type="entry name" value="TPT_transporter"/>
</dbReference>
<feature type="transmembrane region" description="Helical" evidence="5">
    <location>
        <begin position="92"/>
        <end position="109"/>
    </location>
</feature>
<name>A0A9N9EEP2_9GLOM</name>
<feature type="transmembrane region" description="Helical" evidence="5">
    <location>
        <begin position="12"/>
        <end position="30"/>
    </location>
</feature>
<feature type="transmembrane region" description="Helical" evidence="5">
    <location>
        <begin position="248"/>
        <end position="266"/>
    </location>
</feature>
<comment type="subcellular location">
    <subcellularLocation>
        <location evidence="1">Membrane</location>
        <topology evidence="1">Multi-pass membrane protein</topology>
    </subcellularLocation>
</comment>
<evidence type="ECO:0000256" key="2">
    <source>
        <dbReference type="ARBA" id="ARBA00022692"/>
    </source>
</evidence>
<dbReference type="OrthoDB" id="5547497at2759"/>
<evidence type="ECO:0000256" key="5">
    <source>
        <dbReference type="SAM" id="Phobius"/>
    </source>
</evidence>
<keyword evidence="8" id="KW-1185">Reference proteome</keyword>
<evidence type="ECO:0000313" key="7">
    <source>
        <dbReference type="EMBL" id="CAG8671721.1"/>
    </source>
</evidence>
<feature type="transmembrane region" description="Helical" evidence="5">
    <location>
        <begin position="37"/>
        <end position="54"/>
    </location>
</feature>
<dbReference type="PANTHER" id="PTHR11132">
    <property type="entry name" value="SOLUTE CARRIER FAMILY 35"/>
    <property type="match status" value="1"/>
</dbReference>
<feature type="transmembrane region" description="Helical" evidence="5">
    <location>
        <begin position="151"/>
        <end position="170"/>
    </location>
</feature>
<feature type="transmembrane region" description="Helical" evidence="5">
    <location>
        <begin position="66"/>
        <end position="85"/>
    </location>
</feature>
<comment type="caution">
    <text evidence="7">The sequence shown here is derived from an EMBL/GenBank/DDBJ whole genome shotgun (WGS) entry which is preliminary data.</text>
</comment>
<dbReference type="InterPro" id="IPR004853">
    <property type="entry name" value="Sugar_P_trans_dom"/>
</dbReference>
<keyword evidence="2 5" id="KW-0812">Transmembrane</keyword>
<feature type="non-terminal residue" evidence="7">
    <location>
        <position position="1"/>
    </location>
</feature>
<proteinExistence type="predicted"/>
<feature type="transmembrane region" description="Helical" evidence="5">
    <location>
        <begin position="190"/>
        <end position="213"/>
    </location>
</feature>
<feature type="domain" description="Sugar phosphate transporter" evidence="6">
    <location>
        <begin position="12"/>
        <end position="262"/>
    </location>
</feature>
<evidence type="ECO:0000256" key="1">
    <source>
        <dbReference type="ARBA" id="ARBA00004141"/>
    </source>
</evidence>
<dbReference type="GO" id="GO:0016020">
    <property type="term" value="C:membrane"/>
    <property type="evidence" value="ECO:0007669"/>
    <property type="project" value="UniProtKB-SubCell"/>
</dbReference>
<protein>
    <submittedName>
        <fullName evidence="7">3930_t:CDS:1</fullName>
    </submittedName>
</protein>
<dbReference type="EMBL" id="CAJVPV010012679">
    <property type="protein sequence ID" value="CAG8671721.1"/>
    <property type="molecule type" value="Genomic_DNA"/>
</dbReference>
<evidence type="ECO:0000256" key="4">
    <source>
        <dbReference type="ARBA" id="ARBA00023136"/>
    </source>
</evidence>
<organism evidence="7 8">
    <name type="scientific">Acaulospora morrowiae</name>
    <dbReference type="NCBI Taxonomy" id="94023"/>
    <lineage>
        <taxon>Eukaryota</taxon>
        <taxon>Fungi</taxon>
        <taxon>Fungi incertae sedis</taxon>
        <taxon>Mucoromycota</taxon>
        <taxon>Glomeromycotina</taxon>
        <taxon>Glomeromycetes</taxon>
        <taxon>Diversisporales</taxon>
        <taxon>Acaulosporaceae</taxon>
        <taxon>Acaulospora</taxon>
    </lineage>
</organism>
<dbReference type="AlphaFoldDB" id="A0A9N9EEP2"/>
<evidence type="ECO:0000313" key="8">
    <source>
        <dbReference type="Proteomes" id="UP000789342"/>
    </source>
</evidence>
<accession>A0A9N9EEP2</accession>
<sequence>MTRTSSPPSRGMVVFSVSFYIITATTMIFVNKVQRQVCVGLFPLIIVNVLGLSFNTACLQYVDASFYQVRFFFSIAIVFFSYIFLKQRSSAMVLLACSVVCTGFFIGVSSEHLTISMVGITFGVLSSISTALHAIIIKKSLDIVQGNTMELVYYNNLLSVIAFTPLIFLFGEQTEITKLISESDQNNSLLRTFVIGIFVTGFFGFLINIAGFFQIKVTSPVTHMISSAFRGVLQTMLGAFIFEDVLTSGRVGSIILILAGSCYYTWIKDQENRNALTDTKIYSKLENGQIEDDDKM</sequence>